<dbReference type="HOGENOM" id="CLU_034388_2_0_11"/>
<evidence type="ECO:0000256" key="3">
    <source>
        <dbReference type="ARBA" id="ARBA00004887"/>
    </source>
</evidence>
<dbReference type="GO" id="GO:0009231">
    <property type="term" value="P:riboflavin biosynthetic process"/>
    <property type="evidence" value="ECO:0007669"/>
    <property type="project" value="UniProtKB-KW"/>
</dbReference>
<dbReference type="InterPro" id="IPR001783">
    <property type="entry name" value="Lumazine-bd"/>
</dbReference>
<dbReference type="SUPFAM" id="SSF63380">
    <property type="entry name" value="Riboflavin synthase domain-like"/>
    <property type="match status" value="2"/>
</dbReference>
<dbReference type="NCBIfam" id="NF006767">
    <property type="entry name" value="PRK09289.1"/>
    <property type="match status" value="1"/>
</dbReference>
<dbReference type="PIRSF" id="PIRSF000498">
    <property type="entry name" value="Riboflavin_syn_A"/>
    <property type="match status" value="1"/>
</dbReference>
<dbReference type="GO" id="GO:0004746">
    <property type="term" value="F:riboflavin synthase activity"/>
    <property type="evidence" value="ECO:0007669"/>
    <property type="project" value="UniProtKB-UniRule"/>
</dbReference>
<keyword evidence="8 11" id="KW-0808">Transferase</keyword>
<evidence type="ECO:0000256" key="6">
    <source>
        <dbReference type="ARBA" id="ARBA00013950"/>
    </source>
</evidence>
<dbReference type="Proteomes" id="UP000033566">
    <property type="component" value="Chromosome"/>
</dbReference>
<protein>
    <recommendedName>
        <fullName evidence="6 10">Riboflavin synthase</fullName>
        <ecNumber evidence="5 10">2.5.1.9</ecNumber>
    </recommendedName>
</protein>
<keyword evidence="12" id="KW-1185">Reference proteome</keyword>
<dbReference type="EC" id="2.5.1.9" evidence="5 10"/>
<keyword evidence="7" id="KW-0686">Riboflavin biosynthesis</keyword>
<evidence type="ECO:0000256" key="4">
    <source>
        <dbReference type="ARBA" id="ARBA00011233"/>
    </source>
</evidence>
<dbReference type="CDD" id="cd00402">
    <property type="entry name" value="Riboflavin_synthase_like"/>
    <property type="match status" value="1"/>
</dbReference>
<reference evidence="11 12" key="1">
    <citation type="journal article" date="2015" name="Genome Announc.">
        <title>Complete Genome Sequence of Corynebacterium camporealensis DSM 44610, Isolated from the Milk of a Manchega Sheep with Subclinical Mastitis.</title>
        <authorList>
            <person name="Ruckert C."/>
            <person name="Albersmeier A."/>
            <person name="Winkler A."/>
            <person name="Tauch A."/>
        </authorList>
    </citation>
    <scope>NUCLEOTIDE SEQUENCE [LARGE SCALE GENOMIC DNA]</scope>
    <source>
        <strain evidence="11 12">DSM 44610</strain>
    </source>
</reference>
<organism evidence="11 12">
    <name type="scientific">Corynebacterium camporealensis</name>
    <dbReference type="NCBI Taxonomy" id="161896"/>
    <lineage>
        <taxon>Bacteria</taxon>
        <taxon>Bacillati</taxon>
        <taxon>Actinomycetota</taxon>
        <taxon>Actinomycetes</taxon>
        <taxon>Mycobacteriales</taxon>
        <taxon>Corynebacteriaceae</taxon>
        <taxon>Corynebacterium</taxon>
    </lineage>
</organism>
<dbReference type="FunFam" id="2.40.30.20:FF:000003">
    <property type="entry name" value="Riboflavin synthase, alpha subunit"/>
    <property type="match status" value="1"/>
</dbReference>
<sequence>MFTGLVEEIGVVDKLEDCGDSLRIGIAAPLVTSDAALGDSIAVNGVCLTVTDLQDGSFAADVMQESLNRTALAQLQEGSKVNLERALLPTTRLGGHIVQGHVDATVQLLKRTPSENWEVLRFSLPEAVDRYVVEKGSVTLNGTSLTVSAVDKGWFEVSLIPATLRETTHGQLAEGEEVNLEVDVLAKYVEKMTNPHVN</sequence>
<name>A0A0F6QWX9_9CORY</name>
<evidence type="ECO:0000256" key="7">
    <source>
        <dbReference type="ARBA" id="ARBA00022619"/>
    </source>
</evidence>
<dbReference type="NCBIfam" id="TIGR00187">
    <property type="entry name" value="ribE"/>
    <property type="match status" value="1"/>
</dbReference>
<evidence type="ECO:0000256" key="2">
    <source>
        <dbReference type="ARBA" id="ARBA00002803"/>
    </source>
</evidence>
<keyword evidence="9" id="KW-0677">Repeat</keyword>
<evidence type="ECO:0000256" key="5">
    <source>
        <dbReference type="ARBA" id="ARBA00012827"/>
    </source>
</evidence>
<accession>A0A0F6QWX9</accession>
<dbReference type="Pfam" id="PF00677">
    <property type="entry name" value="Lum_binding"/>
    <property type="match status" value="2"/>
</dbReference>
<dbReference type="InterPro" id="IPR023366">
    <property type="entry name" value="ATP_synth_asu-like_sf"/>
</dbReference>
<dbReference type="PANTHER" id="PTHR21098:SF12">
    <property type="entry name" value="RIBOFLAVIN SYNTHASE"/>
    <property type="match status" value="1"/>
</dbReference>
<dbReference type="EMBL" id="CP011311">
    <property type="protein sequence ID" value="AKE39230.1"/>
    <property type="molecule type" value="Genomic_DNA"/>
</dbReference>
<comment type="function">
    <text evidence="2">Catalyzes the dismutation of two molecules of 6,7-dimethyl-8-ribityllumazine, resulting in the formation of riboflavin and 5-amino-6-(D-ribitylamino)uracil.</text>
</comment>
<dbReference type="RefSeq" id="WP_035104720.1">
    <property type="nucleotide sequence ID" value="NZ_CP011311.1"/>
</dbReference>
<dbReference type="NCBIfam" id="NF009566">
    <property type="entry name" value="PRK13020.1"/>
    <property type="match status" value="1"/>
</dbReference>
<comment type="subunit">
    <text evidence="4">Homotrimer.</text>
</comment>
<comment type="pathway">
    <text evidence="3">Cofactor biosynthesis; riboflavin biosynthesis; riboflavin from 2-hydroxy-3-oxobutyl phosphate and 5-amino-6-(D-ribitylamino)uracil: step 2/2.</text>
</comment>
<evidence type="ECO:0000256" key="1">
    <source>
        <dbReference type="ARBA" id="ARBA00000968"/>
    </source>
</evidence>
<dbReference type="PATRIC" id="fig|161896.4.peg.1243"/>
<dbReference type="PROSITE" id="PS51177">
    <property type="entry name" value="LUMAZINE_BIND"/>
    <property type="match status" value="2"/>
</dbReference>
<evidence type="ECO:0000256" key="8">
    <source>
        <dbReference type="ARBA" id="ARBA00022679"/>
    </source>
</evidence>
<dbReference type="KEGG" id="ccj:UL81_06335"/>
<proteinExistence type="predicted"/>
<evidence type="ECO:0000313" key="11">
    <source>
        <dbReference type="EMBL" id="AKE39230.1"/>
    </source>
</evidence>
<gene>
    <name evidence="11" type="primary">ribE</name>
    <name evidence="11" type="ORF">UL81_06335</name>
</gene>
<comment type="catalytic activity">
    <reaction evidence="1">
        <text>2 6,7-dimethyl-8-(1-D-ribityl)lumazine + H(+) = 5-amino-6-(D-ribitylamino)uracil + riboflavin</text>
        <dbReference type="Rhea" id="RHEA:20772"/>
        <dbReference type="ChEBI" id="CHEBI:15378"/>
        <dbReference type="ChEBI" id="CHEBI:15934"/>
        <dbReference type="ChEBI" id="CHEBI:57986"/>
        <dbReference type="ChEBI" id="CHEBI:58201"/>
        <dbReference type="EC" id="2.5.1.9"/>
    </reaction>
</comment>
<dbReference type="OrthoDB" id="9788537at2"/>
<dbReference type="AlphaFoldDB" id="A0A0F6QWX9"/>
<dbReference type="PANTHER" id="PTHR21098">
    <property type="entry name" value="RIBOFLAVIN SYNTHASE ALPHA CHAIN"/>
    <property type="match status" value="1"/>
</dbReference>
<dbReference type="FunFam" id="2.40.30.20:FF:000004">
    <property type="entry name" value="Riboflavin synthase, alpha subunit"/>
    <property type="match status" value="1"/>
</dbReference>
<dbReference type="InterPro" id="IPR017938">
    <property type="entry name" value="Riboflavin_synthase-like_b-brl"/>
</dbReference>
<dbReference type="Gene3D" id="2.40.30.20">
    <property type="match status" value="2"/>
</dbReference>
<evidence type="ECO:0000256" key="10">
    <source>
        <dbReference type="NCBIfam" id="TIGR00187"/>
    </source>
</evidence>
<dbReference type="STRING" id="161896.UL81_06335"/>
<evidence type="ECO:0000256" key="9">
    <source>
        <dbReference type="ARBA" id="ARBA00022737"/>
    </source>
</evidence>
<dbReference type="InterPro" id="IPR026017">
    <property type="entry name" value="Lumazine-bd_dom"/>
</dbReference>
<evidence type="ECO:0000313" key="12">
    <source>
        <dbReference type="Proteomes" id="UP000033566"/>
    </source>
</evidence>